<sequence length="132" mass="14910">MSENWKQISEEEWKKRLSAQQFRILRKKGTEAPFSGKYNDFYENGIYSCAGCGQNLFSSSTKYDAGTGWPSFWEAISEDNIERVPDCSLGMKRIEVICSRCGGHLGHVFDDGPPPTGEHFCIDSISLNFNPE</sequence>
<dbReference type="STRING" id="2177.BHR79_00185"/>
<evidence type="ECO:0000313" key="14">
    <source>
        <dbReference type="Proteomes" id="UP000267921"/>
    </source>
</evidence>
<evidence type="ECO:0000313" key="11">
    <source>
        <dbReference type="EMBL" id="SDW84964.1"/>
    </source>
</evidence>
<evidence type="ECO:0000313" key="13">
    <source>
        <dbReference type="Proteomes" id="UP000198669"/>
    </source>
</evidence>
<reference evidence="10 14" key="3">
    <citation type="submission" date="2018-10" db="EMBL/GenBank/DDBJ databases">
        <title>Cultivation of a novel Methanohalophilus strain from Kebrit Deep of the Red Sea and a genomic comparison of members of the genus Methanohalophilus.</title>
        <authorList>
            <person name="Guan Y."/>
            <person name="Ngugi D.K."/>
            <person name="Stingl U."/>
        </authorList>
    </citation>
    <scope>NUCLEOTIDE SEQUENCE [LARGE SCALE GENOMIC DNA]</scope>
    <source>
        <strain evidence="10 14">DSM 3094</strain>
    </source>
</reference>
<evidence type="ECO:0000313" key="12">
    <source>
        <dbReference type="Proteomes" id="UP000186879"/>
    </source>
</evidence>
<reference evidence="9 12" key="1">
    <citation type="submission" date="2016-10" db="EMBL/GenBank/DDBJ databases">
        <title>Methanohalophilus halophilus.</title>
        <authorList>
            <person name="L'haridon S."/>
        </authorList>
    </citation>
    <scope>NUCLEOTIDE SEQUENCE [LARGE SCALE GENOMIC DNA]</scope>
    <source>
        <strain evidence="9 12">Z-7982</strain>
    </source>
</reference>
<dbReference type="NCBIfam" id="TIGR00357">
    <property type="entry name" value="peptide-methionine (R)-S-oxide reductase MsrB"/>
    <property type="match status" value="1"/>
</dbReference>
<feature type="domain" description="MsrB" evidence="8">
    <location>
        <begin position="10"/>
        <end position="132"/>
    </location>
</feature>
<dbReference type="GeneID" id="30582122"/>
<keyword evidence="4" id="KW-0479">Metal-binding</keyword>
<evidence type="ECO:0000313" key="10">
    <source>
        <dbReference type="EMBL" id="RNI07284.1"/>
    </source>
</evidence>
<comment type="catalytic activity">
    <reaction evidence="7">
        <text>L-methionyl-[protein] + [thioredoxin]-disulfide + H2O = L-methionyl-(R)-S-oxide-[protein] + [thioredoxin]-dithiol</text>
        <dbReference type="Rhea" id="RHEA:24164"/>
        <dbReference type="Rhea" id="RHEA-COMP:10698"/>
        <dbReference type="Rhea" id="RHEA-COMP:10700"/>
        <dbReference type="Rhea" id="RHEA-COMP:12313"/>
        <dbReference type="Rhea" id="RHEA-COMP:12314"/>
        <dbReference type="ChEBI" id="CHEBI:15377"/>
        <dbReference type="ChEBI" id="CHEBI:16044"/>
        <dbReference type="ChEBI" id="CHEBI:29950"/>
        <dbReference type="ChEBI" id="CHEBI:45764"/>
        <dbReference type="ChEBI" id="CHEBI:50058"/>
        <dbReference type="EC" id="1.8.4.12"/>
    </reaction>
</comment>
<dbReference type="GO" id="GO:0005737">
    <property type="term" value="C:cytoplasm"/>
    <property type="evidence" value="ECO:0007669"/>
    <property type="project" value="TreeGrafter"/>
</dbReference>
<dbReference type="Proteomes" id="UP000186879">
    <property type="component" value="Chromosome"/>
</dbReference>
<dbReference type="Pfam" id="PF01641">
    <property type="entry name" value="SelR"/>
    <property type="match status" value="1"/>
</dbReference>
<dbReference type="EMBL" id="CP017921">
    <property type="protein sequence ID" value="APH38050.1"/>
    <property type="molecule type" value="Genomic_DNA"/>
</dbReference>
<dbReference type="InterPro" id="IPR028427">
    <property type="entry name" value="Met_Sox_Rdtase_MsrB"/>
</dbReference>
<dbReference type="EMBL" id="RJJG01000009">
    <property type="protein sequence ID" value="RNI07284.1"/>
    <property type="molecule type" value="Genomic_DNA"/>
</dbReference>
<dbReference type="PANTHER" id="PTHR10173">
    <property type="entry name" value="METHIONINE SULFOXIDE REDUCTASE"/>
    <property type="match status" value="1"/>
</dbReference>
<dbReference type="PANTHER" id="PTHR10173:SF52">
    <property type="entry name" value="METHIONINE-R-SULFOXIDE REDUCTASE B1"/>
    <property type="match status" value="1"/>
</dbReference>
<dbReference type="GO" id="GO:0030091">
    <property type="term" value="P:protein repair"/>
    <property type="evidence" value="ECO:0007669"/>
    <property type="project" value="InterPro"/>
</dbReference>
<dbReference type="GO" id="GO:0046872">
    <property type="term" value="F:metal ion binding"/>
    <property type="evidence" value="ECO:0007669"/>
    <property type="project" value="UniProtKB-KW"/>
</dbReference>
<keyword evidence="12" id="KW-1185">Reference proteome</keyword>
<comment type="cofactor">
    <cofactor evidence="1">
        <name>Zn(2+)</name>
        <dbReference type="ChEBI" id="CHEBI:29105"/>
    </cofactor>
</comment>
<dbReference type="InterPro" id="IPR002579">
    <property type="entry name" value="Met_Sox_Rdtase_MsrB_dom"/>
</dbReference>
<evidence type="ECO:0000256" key="3">
    <source>
        <dbReference type="ARBA" id="ARBA00012499"/>
    </source>
</evidence>
<dbReference type="Proteomes" id="UP000198669">
    <property type="component" value="Unassembled WGS sequence"/>
</dbReference>
<dbReference type="Gene3D" id="2.170.150.20">
    <property type="entry name" value="Peptide methionine sulfoxide reductase"/>
    <property type="match status" value="1"/>
</dbReference>
<dbReference type="Proteomes" id="UP000267921">
    <property type="component" value="Unassembled WGS sequence"/>
</dbReference>
<gene>
    <name evidence="10" type="primary">msrB</name>
    <name evidence="9" type="ORF">BHR79_00185</name>
    <name evidence="10" type="ORF">EFE40_10120</name>
    <name evidence="11" type="ORF">SAMN04515625_1744</name>
</gene>
<evidence type="ECO:0000256" key="5">
    <source>
        <dbReference type="ARBA" id="ARBA00022833"/>
    </source>
</evidence>
<accession>A0A1L3PZJ8</accession>
<comment type="similarity">
    <text evidence="2">Belongs to the MsrB Met sulfoxide reductase family.</text>
</comment>
<dbReference type="RefSeq" id="WP_072560164.1">
    <property type="nucleotide sequence ID" value="NZ_CP017921.1"/>
</dbReference>
<reference evidence="11 13" key="2">
    <citation type="submission" date="2016-10" db="EMBL/GenBank/DDBJ databases">
        <authorList>
            <person name="de Groot N.N."/>
        </authorList>
    </citation>
    <scope>NUCLEOTIDE SEQUENCE [LARGE SCALE GENOMIC DNA]</scope>
    <source>
        <strain evidence="11 13">Z-7982</strain>
    </source>
</reference>
<keyword evidence="5" id="KW-0862">Zinc</keyword>
<dbReference type="AlphaFoldDB" id="A0A1L3PZJ8"/>
<evidence type="ECO:0000256" key="1">
    <source>
        <dbReference type="ARBA" id="ARBA00001947"/>
    </source>
</evidence>
<evidence type="ECO:0000256" key="2">
    <source>
        <dbReference type="ARBA" id="ARBA00007174"/>
    </source>
</evidence>
<dbReference type="EC" id="1.8.4.12" evidence="3"/>
<evidence type="ECO:0000256" key="7">
    <source>
        <dbReference type="ARBA" id="ARBA00048488"/>
    </source>
</evidence>
<evidence type="ECO:0000259" key="8">
    <source>
        <dbReference type="PROSITE" id="PS51790"/>
    </source>
</evidence>
<evidence type="ECO:0000256" key="4">
    <source>
        <dbReference type="ARBA" id="ARBA00022723"/>
    </source>
</evidence>
<organism evidence="9 12">
    <name type="scientific">Methanohalophilus halophilus</name>
    <dbReference type="NCBI Taxonomy" id="2177"/>
    <lineage>
        <taxon>Archaea</taxon>
        <taxon>Methanobacteriati</taxon>
        <taxon>Methanobacteriota</taxon>
        <taxon>Stenosarchaea group</taxon>
        <taxon>Methanomicrobia</taxon>
        <taxon>Methanosarcinales</taxon>
        <taxon>Methanosarcinaceae</taxon>
        <taxon>Methanohalophilus</taxon>
    </lineage>
</organism>
<evidence type="ECO:0000313" key="9">
    <source>
        <dbReference type="EMBL" id="APH38050.1"/>
    </source>
</evidence>
<dbReference type="KEGG" id="mhaz:BHR79_00185"/>
<dbReference type="InterPro" id="IPR011057">
    <property type="entry name" value="Mss4-like_sf"/>
</dbReference>
<dbReference type="FunFam" id="2.170.150.20:FF:000001">
    <property type="entry name" value="Peptide methionine sulfoxide reductase MsrB"/>
    <property type="match status" value="1"/>
</dbReference>
<dbReference type="OrthoDB" id="5961at2157"/>
<name>A0A1L3PZJ8_9EURY</name>
<dbReference type="EMBL" id="FNMU01000005">
    <property type="protein sequence ID" value="SDW84964.1"/>
    <property type="molecule type" value="Genomic_DNA"/>
</dbReference>
<dbReference type="GO" id="GO:0006979">
    <property type="term" value="P:response to oxidative stress"/>
    <property type="evidence" value="ECO:0007669"/>
    <property type="project" value="InterPro"/>
</dbReference>
<protein>
    <recommendedName>
        <fullName evidence="3">peptide-methionine (R)-S-oxide reductase</fullName>
        <ecNumber evidence="3">1.8.4.12</ecNumber>
    </recommendedName>
</protein>
<dbReference type="SUPFAM" id="SSF51316">
    <property type="entry name" value="Mss4-like"/>
    <property type="match status" value="1"/>
</dbReference>
<proteinExistence type="inferred from homology"/>
<dbReference type="PROSITE" id="PS51790">
    <property type="entry name" value="MSRB"/>
    <property type="match status" value="1"/>
</dbReference>
<dbReference type="GO" id="GO:0033743">
    <property type="term" value="F:peptide-methionine (R)-S-oxide reductase activity"/>
    <property type="evidence" value="ECO:0007669"/>
    <property type="project" value="UniProtKB-EC"/>
</dbReference>
<evidence type="ECO:0000256" key="6">
    <source>
        <dbReference type="ARBA" id="ARBA00023002"/>
    </source>
</evidence>
<keyword evidence="6 10" id="KW-0560">Oxidoreductase</keyword>